<reference evidence="1" key="1">
    <citation type="submission" date="2015-07" db="EMBL/GenBank/DDBJ databases">
        <title>Characterization the Pir AB-like toxin proteins of Vibrio parahaemolyticus as virulence factor of acute hepatopancreatic necrosis disease (AHPND).</title>
        <authorList>
            <person name="Tinwongger S."/>
            <person name="Nochiri Y."/>
            <person name="Nozaki R."/>
            <person name="Kondo H."/>
            <person name="Hirono I."/>
        </authorList>
    </citation>
    <scope>NUCLEOTIDE SEQUENCE</scope>
    <source>
        <strain evidence="1">E1</strain>
    </source>
</reference>
<dbReference type="EMBL" id="LC066533">
    <property type="protein sequence ID" value="BAW34871.1"/>
    <property type="molecule type" value="Genomic_DNA"/>
</dbReference>
<accession>A0A1L7NY78</accession>
<organism evidence="1">
    <name type="scientific">Vibrio parahaemolyticus</name>
    <dbReference type="NCBI Taxonomy" id="670"/>
    <lineage>
        <taxon>Bacteria</taxon>
        <taxon>Pseudomonadati</taxon>
        <taxon>Pseudomonadota</taxon>
        <taxon>Gammaproteobacteria</taxon>
        <taxon>Vibrionales</taxon>
        <taxon>Vibrionaceae</taxon>
        <taxon>Vibrio</taxon>
    </lineage>
</organism>
<evidence type="ECO:0000313" key="1">
    <source>
        <dbReference type="EMBL" id="BAW34871.1"/>
    </source>
</evidence>
<protein>
    <submittedName>
        <fullName evidence="1">Uncharacterized protein</fullName>
    </submittedName>
</protein>
<proteinExistence type="predicted"/>
<sequence>MSLSLTSPECSLVAQRAWGHASISAKTLAVPTTPNTSIKAVSLELAAVVASNPPKGGWLLNRLFKCASNILTTWAKRQDLVYPEPKPHRKSGLLLPTLKDRRYQLHIPHLCHACVDR</sequence>
<dbReference type="AlphaFoldDB" id="A0A1L7NY78"/>
<name>A0A1L7NY78_VIBPH</name>